<keyword evidence="2" id="KW-0732">Signal</keyword>
<dbReference type="InterPro" id="IPR008258">
    <property type="entry name" value="Transglycosylase_SLT_dom_1"/>
</dbReference>
<reference evidence="4" key="2">
    <citation type="submission" date="2020-09" db="EMBL/GenBank/DDBJ databases">
        <authorList>
            <person name="Sun Q."/>
            <person name="Zhou Y."/>
        </authorList>
    </citation>
    <scope>NUCLEOTIDE SEQUENCE</scope>
    <source>
        <strain evidence="4">CGMCC 1.12726</strain>
    </source>
</reference>
<reference evidence="4" key="1">
    <citation type="journal article" date="2014" name="Int. J. Syst. Evol. Microbiol.">
        <title>Complete genome sequence of Corynebacterium casei LMG S-19264T (=DSM 44701T), isolated from a smear-ripened cheese.</title>
        <authorList>
            <consortium name="US DOE Joint Genome Institute (JGI-PGF)"/>
            <person name="Walter F."/>
            <person name="Albersmeier A."/>
            <person name="Kalinowski J."/>
            <person name="Ruckert C."/>
        </authorList>
    </citation>
    <scope>NUCLEOTIDE SEQUENCE</scope>
    <source>
        <strain evidence="4">CGMCC 1.12726</strain>
    </source>
</reference>
<evidence type="ECO:0000256" key="2">
    <source>
        <dbReference type="SAM" id="SignalP"/>
    </source>
</evidence>
<evidence type="ECO:0000313" key="5">
    <source>
        <dbReference type="Proteomes" id="UP000632858"/>
    </source>
</evidence>
<dbReference type="Proteomes" id="UP000632858">
    <property type="component" value="Unassembled WGS sequence"/>
</dbReference>
<dbReference type="Gene3D" id="3.10.350.10">
    <property type="entry name" value="LysM domain"/>
    <property type="match status" value="1"/>
</dbReference>
<name>A0A917CBM4_9GAMM</name>
<keyword evidence="5" id="KW-1185">Reference proteome</keyword>
<dbReference type="RefSeq" id="WP_188446781.1">
    <property type="nucleotide sequence ID" value="NZ_BMFO01000001.1"/>
</dbReference>
<evidence type="ECO:0000259" key="3">
    <source>
        <dbReference type="PROSITE" id="PS51782"/>
    </source>
</evidence>
<organism evidence="4 5">
    <name type="scientific">Arenimonas maotaiensis</name>
    <dbReference type="NCBI Taxonomy" id="1446479"/>
    <lineage>
        <taxon>Bacteria</taxon>
        <taxon>Pseudomonadati</taxon>
        <taxon>Pseudomonadota</taxon>
        <taxon>Gammaproteobacteria</taxon>
        <taxon>Lysobacterales</taxon>
        <taxon>Lysobacteraceae</taxon>
        <taxon>Arenimonas</taxon>
    </lineage>
</organism>
<dbReference type="EMBL" id="BMFO01000001">
    <property type="protein sequence ID" value="GGF83328.1"/>
    <property type="molecule type" value="Genomic_DNA"/>
</dbReference>
<evidence type="ECO:0000256" key="1">
    <source>
        <dbReference type="ARBA" id="ARBA00007734"/>
    </source>
</evidence>
<feature type="signal peptide" evidence="2">
    <location>
        <begin position="1"/>
        <end position="19"/>
    </location>
</feature>
<dbReference type="InterPro" id="IPR036779">
    <property type="entry name" value="LysM_dom_sf"/>
</dbReference>
<dbReference type="InterPro" id="IPR023346">
    <property type="entry name" value="Lysozyme-like_dom_sf"/>
</dbReference>
<dbReference type="Pfam" id="PF01464">
    <property type="entry name" value="SLT"/>
    <property type="match status" value="1"/>
</dbReference>
<dbReference type="PANTHER" id="PTHR37423">
    <property type="entry name" value="SOLUBLE LYTIC MUREIN TRANSGLYCOSYLASE-RELATED"/>
    <property type="match status" value="1"/>
</dbReference>
<evidence type="ECO:0000313" key="4">
    <source>
        <dbReference type="EMBL" id="GGF83328.1"/>
    </source>
</evidence>
<dbReference type="PANTHER" id="PTHR37423:SF2">
    <property type="entry name" value="MEMBRANE-BOUND LYTIC MUREIN TRANSGLYCOSYLASE C"/>
    <property type="match status" value="1"/>
</dbReference>
<feature type="chain" id="PRO_5038000274" evidence="2">
    <location>
        <begin position="20"/>
        <end position="476"/>
    </location>
</feature>
<dbReference type="PROSITE" id="PS51782">
    <property type="entry name" value="LYSM"/>
    <property type="match status" value="1"/>
</dbReference>
<dbReference type="SUPFAM" id="SSF54106">
    <property type="entry name" value="LysM domain"/>
    <property type="match status" value="1"/>
</dbReference>
<comment type="similarity">
    <text evidence="1">Belongs to the transglycosylase Slt family.</text>
</comment>
<dbReference type="SUPFAM" id="SSF53955">
    <property type="entry name" value="Lysozyme-like"/>
    <property type="match status" value="1"/>
</dbReference>
<proteinExistence type="inferred from homology"/>
<dbReference type="InterPro" id="IPR018392">
    <property type="entry name" value="LysM"/>
</dbReference>
<dbReference type="Gene3D" id="1.10.530.10">
    <property type="match status" value="1"/>
</dbReference>
<gene>
    <name evidence="4" type="primary">dniR</name>
    <name evidence="4" type="ORF">GCM10010960_01780</name>
</gene>
<dbReference type="CDD" id="cd00118">
    <property type="entry name" value="LysM"/>
    <property type="match status" value="1"/>
</dbReference>
<accession>A0A917CBM4</accession>
<dbReference type="Pfam" id="PF01476">
    <property type="entry name" value="LysM"/>
    <property type="match status" value="1"/>
</dbReference>
<comment type="caution">
    <text evidence="4">The sequence shown here is derived from an EMBL/GenBank/DDBJ whole genome shotgun (WGS) entry which is preliminary data.</text>
</comment>
<sequence length="476" mass="53405">MRHLFVTAFLLLAAGAVQAAKPKPEEALYARMEVTVQAYQQAWKRYEAGDEAQLLAMNAAIEDMEEHANACFKLRSCSRSTLISAYERMIKHHDMPSPAVVRLPNPESLPAIDSTVKLLGSRIELLAKYNEPVQAAIGNWLTVNRAFFMDSWENYQYMRYLMAPEYEKAGLPEALLFGMMTKESGGKAHSTSRAGASGPLQFMPSTGRRFGLDVSAGRDMRYDPQYAARANAEYMNERFEELNKSLEMAIAGYNGGEGRARRIYGERGGEFWQERVYKEWPAETRDYVPAVIAAAWLFLHGEDYGLTFPKLDYTPASFTLQRPSSINELTICLGNPHNQFGWFRVLRNLNPHYEPNQFIGQGTVLRAPQKLVESYQANCLSGPRAELARTLSQARKTPVFAAPEPVLVAAEAPAEGVTAAPETHAGKYTVKPGETLMMIKRTFDCDLQRLIKENDLSPPDYIIRPGQDIKLIGCRK</sequence>
<protein>
    <submittedName>
        <fullName evidence="4">Lytic transglycosylase</fullName>
    </submittedName>
</protein>
<feature type="domain" description="LysM" evidence="3">
    <location>
        <begin position="426"/>
        <end position="471"/>
    </location>
</feature>
<dbReference type="AlphaFoldDB" id="A0A917CBM4"/>